<reference evidence="3" key="1">
    <citation type="journal article" date="2019" name="Int. J. Syst. Evol. Microbiol.">
        <title>The Global Catalogue of Microorganisms (GCM) 10K type strain sequencing project: providing services to taxonomists for standard genome sequencing and annotation.</title>
        <authorList>
            <consortium name="The Broad Institute Genomics Platform"/>
            <consortium name="The Broad Institute Genome Sequencing Center for Infectious Disease"/>
            <person name="Wu L."/>
            <person name="Ma J."/>
        </authorList>
    </citation>
    <scope>NUCLEOTIDE SEQUENCE [LARGE SCALE GENOMIC DNA]</scope>
    <source>
        <strain evidence="3">KACC 11407</strain>
    </source>
</reference>
<dbReference type="EMBL" id="JBHSNM010000004">
    <property type="protein sequence ID" value="MFC5570810.1"/>
    <property type="molecule type" value="Genomic_DNA"/>
</dbReference>
<name>A0ABW0SPU8_9GAMM</name>
<dbReference type="SUPFAM" id="SSF56726">
    <property type="entry name" value="DNA topoisomerase IV, alpha subunit"/>
    <property type="match status" value="1"/>
</dbReference>
<comment type="caution">
    <text evidence="2">The sequence shown here is derived from an EMBL/GenBank/DDBJ whole genome shotgun (WGS) entry which is preliminary data.</text>
</comment>
<accession>A0ABW0SPU8</accession>
<keyword evidence="3" id="KW-1185">Reference proteome</keyword>
<feature type="domain" description="Wadjet protein JetD C-terminal" evidence="1">
    <location>
        <begin position="210"/>
        <end position="354"/>
    </location>
</feature>
<protein>
    <submittedName>
        <fullName evidence="2">Wadjet anti-phage system protein JetD domain-containing protein</fullName>
    </submittedName>
</protein>
<evidence type="ECO:0000259" key="1">
    <source>
        <dbReference type="Pfam" id="PF09983"/>
    </source>
</evidence>
<evidence type="ECO:0000313" key="2">
    <source>
        <dbReference type="EMBL" id="MFC5570810.1"/>
    </source>
</evidence>
<dbReference type="Pfam" id="PF09983">
    <property type="entry name" value="JetD_C"/>
    <property type="match status" value="1"/>
</dbReference>
<organism evidence="2 3">
    <name type="scientific">Lysobacter yangpyeongensis</name>
    <dbReference type="NCBI Taxonomy" id="346182"/>
    <lineage>
        <taxon>Bacteria</taxon>
        <taxon>Pseudomonadati</taxon>
        <taxon>Pseudomonadota</taxon>
        <taxon>Gammaproteobacteria</taxon>
        <taxon>Lysobacterales</taxon>
        <taxon>Lysobacteraceae</taxon>
        <taxon>Lysobacter</taxon>
    </lineage>
</organism>
<dbReference type="Proteomes" id="UP001596036">
    <property type="component" value="Unassembled WGS sequence"/>
</dbReference>
<dbReference type="InterPro" id="IPR024534">
    <property type="entry name" value="JetD_C"/>
</dbReference>
<evidence type="ECO:0000313" key="3">
    <source>
        <dbReference type="Proteomes" id="UP001596036"/>
    </source>
</evidence>
<sequence>MRDIEEAKAFRAELDLAERKGAITVETSPRDERPRDVRAVIVANLSALAEYLNVPLRSALASHALAQLNPHLDSYPVLRLIVERWREGKKVRGEEASLGSVDDLLDAIRVMNVRQGATDELLLRRASIALFNDSKRIEALPKWLDVLMSNDLSPSGLDSHEIFSSLGLLKSPMPFLIAGDVLAVGEVGKAPLLRPYMGLPSGSVLSFEFPLEPSCVLTIENLQTFHEFSAAGTEQRGLILIYTGGMPSPAWRRMFGLLLRALPKSGVSLFHFGDVDVGGFRISKVIAQSAREFGLVLNPWLMDPDALRMMGFTLRTATTNQAAEMTRCCRDVGWDALADSIARAPGLLEQEAISPSFPTRMDCHSQ</sequence>
<proteinExistence type="predicted"/>
<dbReference type="RefSeq" id="WP_386755288.1">
    <property type="nucleotide sequence ID" value="NZ_JBHSNM010000004.1"/>
</dbReference>
<gene>
    <name evidence="2" type="ORF">ACFPN1_12140</name>
</gene>
<dbReference type="Gene3D" id="3.40.1360.10">
    <property type="match status" value="1"/>
</dbReference>
<dbReference type="InterPro" id="IPR036078">
    <property type="entry name" value="Spo11/TopoVI_A_sf"/>
</dbReference>